<protein>
    <submittedName>
        <fullName evidence="2">Uncharacterized protein</fullName>
    </submittedName>
</protein>
<comment type="caution">
    <text evidence="2">The sequence shown here is derived from an EMBL/GenBank/DDBJ whole genome shotgun (WGS) entry which is preliminary data.</text>
</comment>
<feature type="compositionally biased region" description="Polar residues" evidence="1">
    <location>
        <begin position="1019"/>
        <end position="1036"/>
    </location>
</feature>
<feature type="region of interest" description="Disordered" evidence="1">
    <location>
        <begin position="445"/>
        <end position="469"/>
    </location>
</feature>
<gene>
    <name evidence="2" type="ORF">HK103_004834</name>
</gene>
<reference evidence="2" key="1">
    <citation type="submission" date="2020-05" db="EMBL/GenBank/DDBJ databases">
        <title>Phylogenomic resolution of chytrid fungi.</title>
        <authorList>
            <person name="Stajich J.E."/>
            <person name="Amses K."/>
            <person name="Simmons R."/>
            <person name="Seto K."/>
            <person name="Myers J."/>
            <person name="Bonds A."/>
            <person name="Quandt C.A."/>
            <person name="Barry K."/>
            <person name="Liu P."/>
            <person name="Grigoriev I."/>
            <person name="Longcore J.E."/>
            <person name="James T.Y."/>
        </authorList>
    </citation>
    <scope>NUCLEOTIDE SEQUENCE</scope>
    <source>
        <strain evidence="2">PLAUS21</strain>
    </source>
</reference>
<evidence type="ECO:0000256" key="1">
    <source>
        <dbReference type="SAM" id="MobiDB-lite"/>
    </source>
</evidence>
<sequence>MSAFLNKKWLKQELMDELNRVLHEVQVQRTDLNSIGLRFSLIEQSGYRAQVIKVVSVYDPEVKEIRLIISDKDHAINSRVRGEKIVLDILDFDIITNQKVSVLGHPQDLNYSQEVKHLIMLLKEYIVPKPIHSAWGEFTAECLAETVGKANEDEESIKNDHDEQHDEYHDPAMVELLASLVRMEDHSQNQCMNNHNDEMDIPEIQLEIEKEELMEKVHDDSNGAVQENSFDVVEETVLPNANKNEIEVKSPQILLHSTGNVSQPGLQETVKSEITDDKAEITDIDDEIQTQDGSVEDDGFEVHPNAADEEEMEADSEENAANEKTQEQDIFSTQNVNTVDISDDEYSIANETSKVVYGELSTQNNQEKKELVKENEMEIDVEDDRDLIEKAYDEFENEDLSSSDEGFSTQAQDGLNSSKLEDMETSSVVSEADREYRDLFENLAKKGEKEQQNESTGIDLENSIEQDDSDEEFRVVKRRATGEFEIGSSPVKVSDTTLVYRRTSSGRLLPDSEDEMEAEWERAESDLEETNEMLQEIGNSVAGSPQIITQQIDDLQSLVEIVDDEISQSAIEDSNNLKITQELDSVPLEDTPPIDMQETVRIATPQENINEDLDKSSNLARDMELLSDSSRDSTGLNNMIERNTVVDGGESENEENLEFEKISDETSSEGIPITDLADRNESDITAMMENHMASDHLSEELNGDKMQKVDPQNESEDVLVLEDAEPLIFEDTENNYSTVALLARINETDKEIHTKQDLTNQKKEEITITSGVGNDGQLNSAVEDLLKDSDEDSLGITHKNVSGQRDSNDSENDGRKQTIEIDESDKKEFQQLLGRYFVKDGYSDSSEDTVELSEKDQDTDVVEQLKESTRNANGELDDGNQAVFQSNSFENLDQENNVHSSKIKSNTVSNDRSLKRKMLSLEFSDSVSEEFDIDKGDSSENILEENYQRTQVVNSFESGQRFKDSVLESKAAPQNAPTANVDARATPIRIPDSRLSNSSSKRKKETFSSPVNVNRPAIANQQKLSLPSTPIQKSQSSWTHKSLTLDGLTVLSEALQNFSDQGKRKSGSFENTKGKALNSDIVWKSHSEIKPIQLSSSLKKAIILESAKTPISNRTLISTPKMQSATTEERSPPTSTDDYSGNAENAAPEINNKRKFHETFSKNARRRTWHPDSIGNMDLNLDSNPVLRETVNKLTSFGEILRGKIEERSKSFQK</sequence>
<feature type="compositionally biased region" description="Polar residues" evidence="1">
    <location>
        <begin position="1114"/>
        <end position="1143"/>
    </location>
</feature>
<feature type="region of interest" description="Disordered" evidence="1">
    <location>
        <begin position="968"/>
        <end position="1036"/>
    </location>
</feature>
<name>A0AAD5Y3W3_9FUNG</name>
<feature type="region of interest" description="Disordered" evidence="1">
    <location>
        <begin position="1114"/>
        <end position="1148"/>
    </location>
</feature>
<accession>A0AAD5Y3W3</accession>
<evidence type="ECO:0000313" key="2">
    <source>
        <dbReference type="EMBL" id="KAJ3257280.1"/>
    </source>
</evidence>
<dbReference type="AlphaFoldDB" id="A0AAD5Y3W3"/>
<feature type="compositionally biased region" description="Acidic residues" evidence="1">
    <location>
        <begin position="307"/>
        <end position="320"/>
    </location>
</feature>
<feature type="compositionally biased region" description="Basic and acidic residues" evidence="1">
    <location>
        <begin position="806"/>
        <end position="823"/>
    </location>
</feature>
<dbReference type="Proteomes" id="UP001210925">
    <property type="component" value="Unassembled WGS sequence"/>
</dbReference>
<keyword evidence="3" id="KW-1185">Reference proteome</keyword>
<evidence type="ECO:0000313" key="3">
    <source>
        <dbReference type="Proteomes" id="UP001210925"/>
    </source>
</evidence>
<feature type="region of interest" description="Disordered" evidence="1">
    <location>
        <begin position="306"/>
        <end position="332"/>
    </location>
</feature>
<feature type="region of interest" description="Disordered" evidence="1">
    <location>
        <begin position="790"/>
        <end position="823"/>
    </location>
</feature>
<organism evidence="2 3">
    <name type="scientific">Boothiomyces macroporosus</name>
    <dbReference type="NCBI Taxonomy" id="261099"/>
    <lineage>
        <taxon>Eukaryota</taxon>
        <taxon>Fungi</taxon>
        <taxon>Fungi incertae sedis</taxon>
        <taxon>Chytridiomycota</taxon>
        <taxon>Chytridiomycota incertae sedis</taxon>
        <taxon>Chytridiomycetes</taxon>
        <taxon>Rhizophydiales</taxon>
        <taxon>Terramycetaceae</taxon>
        <taxon>Boothiomyces</taxon>
    </lineage>
</organism>
<feature type="region of interest" description="Disordered" evidence="1">
    <location>
        <begin position="397"/>
        <end position="432"/>
    </location>
</feature>
<proteinExistence type="predicted"/>
<feature type="compositionally biased region" description="Polar residues" evidence="1">
    <location>
        <begin position="403"/>
        <end position="418"/>
    </location>
</feature>
<dbReference type="EMBL" id="JADGKB010000040">
    <property type="protein sequence ID" value="KAJ3257280.1"/>
    <property type="molecule type" value="Genomic_DNA"/>
</dbReference>